<dbReference type="EMBL" id="ML121542">
    <property type="protein sequence ID" value="RPB24298.1"/>
    <property type="molecule type" value="Genomic_DNA"/>
</dbReference>
<dbReference type="GO" id="GO:0019693">
    <property type="term" value="P:ribose phosphate metabolic process"/>
    <property type="evidence" value="ECO:0007669"/>
    <property type="project" value="TreeGrafter"/>
</dbReference>
<dbReference type="InterPro" id="IPR015797">
    <property type="entry name" value="NUDIX_hydrolase-like_dom_sf"/>
</dbReference>
<dbReference type="GO" id="GO:0047631">
    <property type="term" value="F:ADP-ribose diphosphatase activity"/>
    <property type="evidence" value="ECO:0007669"/>
    <property type="project" value="TreeGrafter"/>
</dbReference>
<organism evidence="4 5">
    <name type="scientific">Terfezia boudieri ATCC MYA-4762</name>
    <dbReference type="NCBI Taxonomy" id="1051890"/>
    <lineage>
        <taxon>Eukaryota</taxon>
        <taxon>Fungi</taxon>
        <taxon>Dikarya</taxon>
        <taxon>Ascomycota</taxon>
        <taxon>Pezizomycotina</taxon>
        <taxon>Pezizomycetes</taxon>
        <taxon>Pezizales</taxon>
        <taxon>Pezizaceae</taxon>
        <taxon>Terfezia</taxon>
    </lineage>
</organism>
<evidence type="ECO:0000256" key="2">
    <source>
        <dbReference type="RuleBase" id="RU003476"/>
    </source>
</evidence>
<dbReference type="CDD" id="cd18888">
    <property type="entry name" value="NUDIX_ADPRase_Nudt5"/>
    <property type="match status" value="1"/>
</dbReference>
<dbReference type="InParanoid" id="A0A3N4LRI5"/>
<accession>A0A3N4LRI5</accession>
<dbReference type="GO" id="GO:0006753">
    <property type="term" value="P:nucleoside phosphate metabolic process"/>
    <property type="evidence" value="ECO:0007669"/>
    <property type="project" value="TreeGrafter"/>
</dbReference>
<dbReference type="InterPro" id="IPR000086">
    <property type="entry name" value="NUDIX_hydrolase_dom"/>
</dbReference>
<keyword evidence="1 2" id="KW-0378">Hydrolase</keyword>
<dbReference type="PANTHER" id="PTHR11839:SF1">
    <property type="entry name" value="ADP-SUGAR PYROPHOSPHATASE"/>
    <property type="match status" value="1"/>
</dbReference>
<comment type="similarity">
    <text evidence="2">Belongs to the Nudix hydrolase family.</text>
</comment>
<dbReference type="AlphaFoldDB" id="A0A3N4LRI5"/>
<reference evidence="4 5" key="1">
    <citation type="journal article" date="2018" name="Nat. Ecol. Evol.">
        <title>Pezizomycetes genomes reveal the molecular basis of ectomycorrhizal truffle lifestyle.</title>
        <authorList>
            <person name="Murat C."/>
            <person name="Payen T."/>
            <person name="Noel B."/>
            <person name="Kuo A."/>
            <person name="Morin E."/>
            <person name="Chen J."/>
            <person name="Kohler A."/>
            <person name="Krizsan K."/>
            <person name="Balestrini R."/>
            <person name="Da Silva C."/>
            <person name="Montanini B."/>
            <person name="Hainaut M."/>
            <person name="Levati E."/>
            <person name="Barry K.W."/>
            <person name="Belfiori B."/>
            <person name="Cichocki N."/>
            <person name="Clum A."/>
            <person name="Dockter R.B."/>
            <person name="Fauchery L."/>
            <person name="Guy J."/>
            <person name="Iotti M."/>
            <person name="Le Tacon F."/>
            <person name="Lindquist E.A."/>
            <person name="Lipzen A."/>
            <person name="Malagnac F."/>
            <person name="Mello A."/>
            <person name="Molinier V."/>
            <person name="Miyauchi S."/>
            <person name="Poulain J."/>
            <person name="Riccioni C."/>
            <person name="Rubini A."/>
            <person name="Sitrit Y."/>
            <person name="Splivallo R."/>
            <person name="Traeger S."/>
            <person name="Wang M."/>
            <person name="Zifcakova L."/>
            <person name="Wipf D."/>
            <person name="Zambonelli A."/>
            <person name="Paolocci F."/>
            <person name="Nowrousian M."/>
            <person name="Ottonello S."/>
            <person name="Baldrian P."/>
            <person name="Spatafora J.W."/>
            <person name="Henrissat B."/>
            <person name="Nagy L.G."/>
            <person name="Aury J.M."/>
            <person name="Wincker P."/>
            <person name="Grigoriev I.V."/>
            <person name="Bonfante P."/>
            <person name="Martin F.M."/>
        </authorList>
    </citation>
    <scope>NUCLEOTIDE SEQUENCE [LARGE SCALE GENOMIC DNA]</scope>
    <source>
        <strain evidence="4 5">ATCC MYA-4762</strain>
    </source>
</reference>
<gene>
    <name evidence="4" type="ORF">L211DRAFT_785250</name>
</gene>
<dbReference type="GO" id="GO:0005634">
    <property type="term" value="C:nucleus"/>
    <property type="evidence" value="ECO:0007669"/>
    <property type="project" value="TreeGrafter"/>
</dbReference>
<sequence>MPEETRTPKVLSKDIFQSTIDCEKSKWVNVVKITYKNQLGKDATWESAERTTRPPGVEIDGVGIIAVLEGEKDEPARILLQKQFRPPVGRMCIEVPAGLIDAGETPEECALRELQEETGYYGQIVKTEDGMERSCMMYNDPGFCNTNLHFIHVKVDLMDPRNKKPEPKLEENEFIECFTVPLRDMWQICRDLEKEGYAIDARVGTLAEGFEIMKKWSHIW</sequence>
<dbReference type="FunFam" id="3.90.79.10:FF:000016">
    <property type="entry name" value="ADP-sugar pyrophosphatase isoform X1"/>
    <property type="match status" value="1"/>
</dbReference>
<evidence type="ECO:0000256" key="1">
    <source>
        <dbReference type="ARBA" id="ARBA00022801"/>
    </source>
</evidence>
<keyword evidence="5" id="KW-1185">Reference proteome</keyword>
<dbReference type="GO" id="GO:0005829">
    <property type="term" value="C:cytosol"/>
    <property type="evidence" value="ECO:0007669"/>
    <property type="project" value="TreeGrafter"/>
</dbReference>
<dbReference type="InterPro" id="IPR020476">
    <property type="entry name" value="Nudix_hydrolase"/>
</dbReference>
<evidence type="ECO:0000259" key="3">
    <source>
        <dbReference type="PROSITE" id="PS51462"/>
    </source>
</evidence>
<dbReference type="OrthoDB" id="10249920at2759"/>
<name>A0A3N4LRI5_9PEZI</name>
<evidence type="ECO:0000313" key="5">
    <source>
        <dbReference type="Proteomes" id="UP000267821"/>
    </source>
</evidence>
<dbReference type="InterPro" id="IPR020084">
    <property type="entry name" value="NUDIX_hydrolase_CS"/>
</dbReference>
<dbReference type="Pfam" id="PF00293">
    <property type="entry name" value="NUDIX"/>
    <property type="match status" value="1"/>
</dbReference>
<dbReference type="PRINTS" id="PR00502">
    <property type="entry name" value="NUDIXFAMILY"/>
</dbReference>
<evidence type="ECO:0000313" key="4">
    <source>
        <dbReference type="EMBL" id="RPB24298.1"/>
    </source>
</evidence>
<proteinExistence type="inferred from homology"/>
<protein>
    <recommendedName>
        <fullName evidence="3">Nudix hydrolase domain-containing protein</fullName>
    </recommendedName>
</protein>
<dbReference type="PANTHER" id="PTHR11839">
    <property type="entry name" value="UDP/ADP-SUGAR PYROPHOSPHATASE"/>
    <property type="match status" value="1"/>
</dbReference>
<dbReference type="PROSITE" id="PS51462">
    <property type="entry name" value="NUDIX"/>
    <property type="match status" value="1"/>
</dbReference>
<dbReference type="Gene3D" id="3.90.79.10">
    <property type="entry name" value="Nucleoside Triphosphate Pyrophosphohydrolase"/>
    <property type="match status" value="1"/>
</dbReference>
<dbReference type="PROSITE" id="PS00893">
    <property type="entry name" value="NUDIX_BOX"/>
    <property type="match status" value="1"/>
</dbReference>
<dbReference type="Proteomes" id="UP000267821">
    <property type="component" value="Unassembled WGS sequence"/>
</dbReference>
<dbReference type="SUPFAM" id="SSF55811">
    <property type="entry name" value="Nudix"/>
    <property type="match status" value="1"/>
</dbReference>
<dbReference type="STRING" id="1051890.A0A3N4LRI5"/>
<feature type="domain" description="Nudix hydrolase" evidence="3">
    <location>
        <begin position="57"/>
        <end position="205"/>
    </location>
</feature>
<dbReference type="FunCoup" id="A0A3N4LRI5">
    <property type="interactions" value="665"/>
</dbReference>